<evidence type="ECO:0000313" key="2">
    <source>
        <dbReference type="Proteomes" id="UP001178508"/>
    </source>
</evidence>
<accession>A0AAV1G6A6</accession>
<evidence type="ECO:0008006" key="3">
    <source>
        <dbReference type="Google" id="ProtNLM"/>
    </source>
</evidence>
<dbReference type="EMBL" id="OY660875">
    <property type="protein sequence ID" value="CAJ1068711.1"/>
    <property type="molecule type" value="Genomic_DNA"/>
</dbReference>
<evidence type="ECO:0000313" key="1">
    <source>
        <dbReference type="EMBL" id="CAJ1068711.1"/>
    </source>
</evidence>
<reference evidence="1" key="1">
    <citation type="submission" date="2023-08" db="EMBL/GenBank/DDBJ databases">
        <authorList>
            <person name="Alioto T."/>
            <person name="Alioto T."/>
            <person name="Gomez Garrido J."/>
        </authorList>
    </citation>
    <scope>NUCLEOTIDE SEQUENCE</scope>
</reference>
<proteinExistence type="predicted"/>
<organism evidence="1 2">
    <name type="scientific">Xyrichtys novacula</name>
    <name type="common">Pearly razorfish</name>
    <name type="synonym">Hemipteronotus novacula</name>
    <dbReference type="NCBI Taxonomy" id="13765"/>
    <lineage>
        <taxon>Eukaryota</taxon>
        <taxon>Metazoa</taxon>
        <taxon>Chordata</taxon>
        <taxon>Craniata</taxon>
        <taxon>Vertebrata</taxon>
        <taxon>Euteleostomi</taxon>
        <taxon>Actinopterygii</taxon>
        <taxon>Neopterygii</taxon>
        <taxon>Teleostei</taxon>
        <taxon>Neoteleostei</taxon>
        <taxon>Acanthomorphata</taxon>
        <taxon>Eupercaria</taxon>
        <taxon>Labriformes</taxon>
        <taxon>Labridae</taxon>
        <taxon>Xyrichtys</taxon>
    </lineage>
</organism>
<dbReference type="Proteomes" id="UP001178508">
    <property type="component" value="Chromosome 12"/>
</dbReference>
<keyword evidence="2" id="KW-1185">Reference proteome</keyword>
<gene>
    <name evidence="1" type="ORF">XNOV1_A011156</name>
</gene>
<protein>
    <recommendedName>
        <fullName evidence="3">Secreted protein</fullName>
    </recommendedName>
</protein>
<dbReference type="AlphaFoldDB" id="A0AAV1G6A6"/>
<name>A0AAV1G6A6_XYRNO</name>
<sequence length="109" mass="11657">MAPAMSAVSAWCVTELTELAAVKVLAFAVSMASAIGVKPPGCNSLEALEEPAYVLPPTPNATGCTEHKHCLRLGTVLRDTNSLLHSHTLGLHHFRSEVKQNPASERVRD</sequence>